<comment type="caution">
    <text evidence="1">The sequence shown here is derived from an EMBL/GenBank/DDBJ whole genome shotgun (WGS) entry which is preliminary data.</text>
</comment>
<accession>A0AB37YIQ2</accession>
<dbReference type="Proteomes" id="UP000195728">
    <property type="component" value="Unassembled WGS sequence"/>
</dbReference>
<evidence type="ECO:0000313" key="2">
    <source>
        <dbReference type="Proteomes" id="UP000195728"/>
    </source>
</evidence>
<protein>
    <submittedName>
        <fullName evidence="1">Uncharacterized protein</fullName>
    </submittedName>
</protein>
<proteinExistence type="predicted"/>
<dbReference type="EMBL" id="FMBG01000006">
    <property type="protein sequence ID" value="SCB77982.1"/>
    <property type="molecule type" value="Genomic_DNA"/>
</dbReference>
<reference evidence="1 2" key="1">
    <citation type="submission" date="2016-08" db="EMBL/GenBank/DDBJ databases">
        <authorList>
            <person name="Loux V."/>
            <person name="Rue O."/>
        </authorList>
    </citation>
    <scope>NUCLEOTIDE SEQUENCE [LARGE SCALE GENOMIC DNA]</scope>
    <source>
        <strain evidence="1 2">WSBC_10311</strain>
    </source>
</reference>
<sequence length="9" mass="972">MNAAGMYSK</sequence>
<evidence type="ECO:0000313" key="1">
    <source>
        <dbReference type="EMBL" id="SCB77982.1"/>
    </source>
</evidence>
<name>A0AB37YIQ2_9BACI</name>
<organism evidence="1 2">
    <name type="scientific">Bacillus wiedmannii</name>
    <dbReference type="NCBI Taxonomy" id="1890302"/>
    <lineage>
        <taxon>Bacteria</taxon>
        <taxon>Bacillati</taxon>
        <taxon>Bacillota</taxon>
        <taxon>Bacilli</taxon>
        <taxon>Bacillales</taxon>
        <taxon>Bacillaceae</taxon>
        <taxon>Bacillus</taxon>
        <taxon>Bacillus cereus group</taxon>
    </lineage>
</organism>
<gene>
    <name evidence="1" type="ORF">BC10311_00169</name>
</gene>